<dbReference type="GO" id="GO:0003690">
    <property type="term" value="F:double-stranded DNA binding"/>
    <property type="evidence" value="ECO:0007669"/>
    <property type="project" value="UniProtKB-ARBA"/>
</dbReference>
<evidence type="ECO:0000256" key="11">
    <source>
        <dbReference type="ARBA" id="ARBA00023239"/>
    </source>
</evidence>
<dbReference type="SMART" id="SM00898">
    <property type="entry name" value="Fapy_DNA_glyco"/>
    <property type="match status" value="1"/>
</dbReference>
<dbReference type="PANTHER" id="PTHR22993">
    <property type="entry name" value="FORMAMIDOPYRIMIDINE-DNA GLYCOSYLASE"/>
    <property type="match status" value="1"/>
</dbReference>
<keyword evidence="4 15" id="KW-0479">Metal-binding</keyword>
<feature type="active site" description="Proton donor" evidence="15">
    <location>
        <position position="3"/>
    </location>
</feature>
<dbReference type="GO" id="GO:0008270">
    <property type="term" value="F:zinc ion binding"/>
    <property type="evidence" value="ECO:0007669"/>
    <property type="project" value="UniProtKB-UniRule"/>
</dbReference>
<feature type="binding site" evidence="15">
    <location>
        <position position="97"/>
    </location>
    <ligand>
        <name>DNA</name>
        <dbReference type="ChEBI" id="CHEBI:16991"/>
    </ligand>
</feature>
<dbReference type="EC" id="3.2.2.23" evidence="15"/>
<dbReference type="InterPro" id="IPR015886">
    <property type="entry name" value="H2TH_FPG"/>
</dbReference>
<evidence type="ECO:0000256" key="5">
    <source>
        <dbReference type="ARBA" id="ARBA00022763"/>
    </source>
</evidence>
<dbReference type="Pfam" id="PF06827">
    <property type="entry name" value="zf-FPG_IleRS"/>
    <property type="match status" value="1"/>
</dbReference>
<dbReference type="SUPFAM" id="SSF81624">
    <property type="entry name" value="N-terminal domain of MutM-like DNA repair proteins"/>
    <property type="match status" value="1"/>
</dbReference>
<dbReference type="InterPro" id="IPR035937">
    <property type="entry name" value="FPG_N"/>
</dbReference>
<keyword evidence="13 15" id="KW-0326">Glycosidase</keyword>
<keyword evidence="5 15" id="KW-0227">DNA damage</keyword>
<dbReference type="InterPro" id="IPR020629">
    <property type="entry name" value="FPG_Glyclase"/>
</dbReference>
<dbReference type="PANTHER" id="PTHR22993:SF9">
    <property type="entry name" value="FORMAMIDOPYRIMIDINE-DNA GLYCOSYLASE"/>
    <property type="match status" value="1"/>
</dbReference>
<dbReference type="GO" id="GO:0003684">
    <property type="term" value="F:damaged DNA binding"/>
    <property type="evidence" value="ECO:0007669"/>
    <property type="project" value="InterPro"/>
</dbReference>
<evidence type="ECO:0000313" key="18">
    <source>
        <dbReference type="EMBL" id="MDK7187867.1"/>
    </source>
</evidence>
<dbReference type="NCBIfam" id="NF002211">
    <property type="entry name" value="PRK01103.1"/>
    <property type="match status" value="1"/>
</dbReference>
<protein>
    <recommendedName>
        <fullName evidence="15">Formamidopyrimidine-DNA glycosylase</fullName>
        <shortName evidence="15">Fapy-DNA glycosylase</shortName>
        <ecNumber evidence="15">3.2.2.23</ecNumber>
    </recommendedName>
    <alternativeName>
        <fullName evidence="15">DNA-(apurinic or apyrimidinic site) lyase MutM</fullName>
        <shortName evidence="15">AP lyase MutM</shortName>
        <ecNumber evidence="15">4.2.99.18</ecNumber>
    </alternativeName>
</protein>
<dbReference type="InterPro" id="IPR010979">
    <property type="entry name" value="Ribosomal_uS13-like_H2TH"/>
</dbReference>
<evidence type="ECO:0000256" key="13">
    <source>
        <dbReference type="ARBA" id="ARBA00023295"/>
    </source>
</evidence>
<proteinExistence type="inferred from homology"/>
<name>A0AAJ1Q563_9LACT</name>
<evidence type="ECO:0000256" key="15">
    <source>
        <dbReference type="HAMAP-Rule" id="MF_00103"/>
    </source>
</evidence>
<evidence type="ECO:0000256" key="4">
    <source>
        <dbReference type="ARBA" id="ARBA00022723"/>
    </source>
</evidence>
<dbReference type="SUPFAM" id="SSF57716">
    <property type="entry name" value="Glucocorticoid receptor-like (DNA-binding domain)"/>
    <property type="match status" value="1"/>
</dbReference>
<dbReference type="GO" id="GO:0140078">
    <property type="term" value="F:class I DNA-(apurinic or apyrimidinic site) endonuclease activity"/>
    <property type="evidence" value="ECO:0007669"/>
    <property type="project" value="UniProtKB-EC"/>
</dbReference>
<dbReference type="PROSITE" id="PS51066">
    <property type="entry name" value="ZF_FPG_2"/>
    <property type="match status" value="1"/>
</dbReference>
<organism evidence="18 19">
    <name type="scientific">Facklamia hominis</name>
    <dbReference type="NCBI Taxonomy" id="178214"/>
    <lineage>
        <taxon>Bacteria</taxon>
        <taxon>Bacillati</taxon>
        <taxon>Bacillota</taxon>
        <taxon>Bacilli</taxon>
        <taxon>Lactobacillales</taxon>
        <taxon>Aerococcaceae</taxon>
        <taxon>Facklamia</taxon>
    </lineage>
</organism>
<evidence type="ECO:0000256" key="2">
    <source>
        <dbReference type="ARBA" id="ARBA00009409"/>
    </source>
</evidence>
<dbReference type="PROSITE" id="PS51068">
    <property type="entry name" value="FPG_CAT"/>
    <property type="match status" value="1"/>
</dbReference>
<dbReference type="NCBIfam" id="TIGR00577">
    <property type="entry name" value="fpg"/>
    <property type="match status" value="1"/>
</dbReference>
<dbReference type="Proteomes" id="UP001229251">
    <property type="component" value="Unassembled WGS sequence"/>
</dbReference>
<comment type="catalytic activity">
    <reaction evidence="14 15">
        <text>2'-deoxyribonucleotide-(2'-deoxyribose 5'-phosphate)-2'-deoxyribonucleotide-DNA = a 3'-end 2'-deoxyribonucleotide-(2,3-dehydro-2,3-deoxyribose 5'-phosphate)-DNA + a 5'-end 5'-phospho-2'-deoxyribonucleoside-DNA + H(+)</text>
        <dbReference type="Rhea" id="RHEA:66592"/>
        <dbReference type="Rhea" id="RHEA-COMP:13180"/>
        <dbReference type="Rhea" id="RHEA-COMP:16897"/>
        <dbReference type="Rhea" id="RHEA-COMP:17067"/>
        <dbReference type="ChEBI" id="CHEBI:15378"/>
        <dbReference type="ChEBI" id="CHEBI:136412"/>
        <dbReference type="ChEBI" id="CHEBI:157695"/>
        <dbReference type="ChEBI" id="CHEBI:167181"/>
        <dbReference type="EC" id="4.2.99.18"/>
    </reaction>
</comment>
<evidence type="ECO:0000256" key="8">
    <source>
        <dbReference type="ARBA" id="ARBA00022833"/>
    </source>
</evidence>
<accession>A0AAJ1Q563</accession>
<feature type="active site" description="Schiff-base intermediate with DNA" evidence="15">
    <location>
        <position position="2"/>
    </location>
</feature>
<dbReference type="GO" id="GO:0006284">
    <property type="term" value="P:base-excision repair"/>
    <property type="evidence" value="ECO:0007669"/>
    <property type="project" value="InterPro"/>
</dbReference>
<comment type="caution">
    <text evidence="15">Lacks conserved residue(s) required for the propagation of feature annotation.</text>
</comment>
<keyword evidence="6 15" id="KW-0863">Zinc-finger</keyword>
<keyword evidence="7 15" id="KW-0378">Hydrolase</keyword>
<evidence type="ECO:0000256" key="14">
    <source>
        <dbReference type="ARBA" id="ARBA00044632"/>
    </source>
</evidence>
<dbReference type="InterPro" id="IPR012319">
    <property type="entry name" value="FPG_cat"/>
</dbReference>
<comment type="catalytic activity">
    <reaction evidence="1 15">
        <text>Hydrolysis of DNA containing ring-opened 7-methylguanine residues, releasing 2,6-diamino-4-hydroxy-5-(N-methyl)formamidopyrimidine.</text>
        <dbReference type="EC" id="3.2.2.23"/>
    </reaction>
</comment>
<evidence type="ECO:0000259" key="17">
    <source>
        <dbReference type="PROSITE" id="PS51068"/>
    </source>
</evidence>
<dbReference type="Pfam" id="PF01149">
    <property type="entry name" value="Fapy_DNA_glyco"/>
    <property type="match status" value="1"/>
</dbReference>
<gene>
    <name evidence="15 18" type="primary">mutM</name>
    <name evidence="15" type="synonym">fpg</name>
    <name evidence="18" type="ORF">QP433_07725</name>
</gene>
<feature type="domain" description="Formamidopyrimidine-DNA glycosylase catalytic" evidence="17">
    <location>
        <begin position="2"/>
        <end position="119"/>
    </location>
</feature>
<dbReference type="InterPro" id="IPR000214">
    <property type="entry name" value="Znf_DNA_glyclase/AP_lyase"/>
</dbReference>
<comment type="cofactor">
    <cofactor evidence="15">
        <name>Zn(2+)</name>
        <dbReference type="ChEBI" id="CHEBI:29105"/>
    </cofactor>
    <text evidence="15">Binds 1 zinc ion per subunit.</text>
</comment>
<evidence type="ECO:0000256" key="7">
    <source>
        <dbReference type="ARBA" id="ARBA00022801"/>
    </source>
</evidence>
<comment type="caution">
    <text evidence="18">The sequence shown here is derived from an EMBL/GenBank/DDBJ whole genome shotgun (WGS) entry which is preliminary data.</text>
</comment>
<evidence type="ECO:0000256" key="12">
    <source>
        <dbReference type="ARBA" id="ARBA00023268"/>
    </source>
</evidence>
<sequence length="283" mass="31899">MPELPEVEAVRQGLDRLVAGRTIEHVQVLWPRIVDARTPEEVSGFEASLAGSTIQKVSRRGKYLLFYLDDGILVSHLRMEGKFHFFPQANSADLPAHVHLKCYFTDQSLLVYQDVRKFGRFERLELGQEAEFFANKKLGPEPTADCFLLSDFIESLAKSQQMIKPALLSQRLVAGLGNIYVDECLYQAGIHPATRAKDLRNNQIIQLHQAIIETIQSAVEAGGSSVRSYRNALGEAGHYQDQLKVYQRQGQACLRCGHEIQKIKLAQRGTHFCPHCQRLGEVN</sequence>
<feature type="domain" description="FPG-type" evidence="16">
    <location>
        <begin position="244"/>
        <end position="278"/>
    </location>
</feature>
<dbReference type="HAMAP" id="MF_00103">
    <property type="entry name" value="Fapy_DNA_glycosyl"/>
    <property type="match status" value="1"/>
</dbReference>
<keyword evidence="8 15" id="KW-0862">Zinc</keyword>
<evidence type="ECO:0000259" key="16">
    <source>
        <dbReference type="PROSITE" id="PS51066"/>
    </source>
</evidence>
<comment type="similarity">
    <text evidence="2 15">Belongs to the FPG family.</text>
</comment>
<dbReference type="Gene3D" id="1.10.8.50">
    <property type="match status" value="1"/>
</dbReference>
<dbReference type="GO" id="GO:0034039">
    <property type="term" value="F:8-oxo-7,8-dihydroguanine DNA N-glycosylase activity"/>
    <property type="evidence" value="ECO:0007669"/>
    <property type="project" value="TreeGrafter"/>
</dbReference>
<evidence type="ECO:0000256" key="3">
    <source>
        <dbReference type="ARBA" id="ARBA00011245"/>
    </source>
</evidence>
<dbReference type="InterPro" id="IPR010663">
    <property type="entry name" value="Znf_FPG/IleRS"/>
</dbReference>
<dbReference type="EMBL" id="JASOOE010000016">
    <property type="protein sequence ID" value="MDK7187867.1"/>
    <property type="molecule type" value="Genomic_DNA"/>
</dbReference>
<dbReference type="FunFam" id="1.10.8.50:FF:000003">
    <property type="entry name" value="Formamidopyrimidine-DNA glycosylase"/>
    <property type="match status" value="1"/>
</dbReference>
<dbReference type="SUPFAM" id="SSF46946">
    <property type="entry name" value="S13-like H2TH domain"/>
    <property type="match status" value="1"/>
</dbReference>
<dbReference type="PROSITE" id="PS01242">
    <property type="entry name" value="ZF_FPG_1"/>
    <property type="match status" value="1"/>
</dbReference>
<dbReference type="CDD" id="cd08966">
    <property type="entry name" value="EcFpg-like_N"/>
    <property type="match status" value="1"/>
</dbReference>
<dbReference type="Gene3D" id="3.20.190.10">
    <property type="entry name" value="MutM-like, N-terminal"/>
    <property type="match status" value="1"/>
</dbReference>
<dbReference type="Pfam" id="PF06831">
    <property type="entry name" value="H2TH"/>
    <property type="match status" value="1"/>
</dbReference>
<evidence type="ECO:0000256" key="1">
    <source>
        <dbReference type="ARBA" id="ARBA00001668"/>
    </source>
</evidence>
<comment type="function">
    <text evidence="15">Involved in base excision repair of DNA damaged by oxidation or by mutagenic agents. Acts as DNA glycosylase that recognizes and removes damaged bases. Has a preference for oxidized purines, such as 7,8-dihydro-8-oxoguanine (8-oxoG). Has AP (apurinic/apyrimidinic) lyase activity and introduces nicks in the DNA strand. Cleaves the DNA backbone by beta-delta elimination to generate a single-strand break at the site of the removed base with both 3'- and 5'-phosphates.</text>
</comment>
<dbReference type="InterPro" id="IPR015887">
    <property type="entry name" value="DNA_glyclase_Znf_dom_DNA_BS"/>
</dbReference>
<keyword evidence="11 15" id="KW-0456">Lyase</keyword>
<keyword evidence="9 15" id="KW-0238">DNA-binding</keyword>
<feature type="binding site" evidence="15">
    <location>
        <position position="116"/>
    </location>
    <ligand>
        <name>DNA</name>
        <dbReference type="ChEBI" id="CHEBI:16991"/>
    </ligand>
</feature>
<feature type="active site" description="Proton donor; for delta-elimination activity" evidence="15">
    <location>
        <position position="268"/>
    </location>
</feature>
<dbReference type="EC" id="4.2.99.18" evidence="15"/>
<evidence type="ECO:0000313" key="19">
    <source>
        <dbReference type="Proteomes" id="UP001229251"/>
    </source>
</evidence>
<feature type="active site" description="Proton donor; for beta-elimination activity" evidence="15">
    <location>
        <position position="62"/>
    </location>
</feature>
<reference evidence="18" key="1">
    <citation type="submission" date="2023-05" db="EMBL/GenBank/DDBJ databases">
        <title>Cataloging the Phylogenetic Diversity of Human Bladder Bacteria.</title>
        <authorList>
            <person name="Du J."/>
        </authorList>
    </citation>
    <scope>NUCLEOTIDE SEQUENCE</scope>
    <source>
        <strain evidence="18">UMB1231</strain>
    </source>
</reference>
<evidence type="ECO:0000256" key="6">
    <source>
        <dbReference type="ARBA" id="ARBA00022771"/>
    </source>
</evidence>
<dbReference type="SMART" id="SM01232">
    <property type="entry name" value="H2TH"/>
    <property type="match status" value="1"/>
</dbReference>
<keyword evidence="12 15" id="KW-0511">Multifunctional enzyme</keyword>
<keyword evidence="10 15" id="KW-0234">DNA repair</keyword>
<evidence type="ECO:0000256" key="9">
    <source>
        <dbReference type="ARBA" id="ARBA00023125"/>
    </source>
</evidence>
<comment type="subunit">
    <text evidence="3 15">Monomer.</text>
</comment>
<dbReference type="RefSeq" id="WP_285066301.1">
    <property type="nucleotide sequence ID" value="NZ_JASOOE010000016.1"/>
</dbReference>
<evidence type="ECO:0000256" key="10">
    <source>
        <dbReference type="ARBA" id="ARBA00023204"/>
    </source>
</evidence>
<dbReference type="AlphaFoldDB" id="A0AAJ1Q563"/>